<evidence type="ECO:0000256" key="2">
    <source>
        <dbReference type="ARBA" id="ARBA00023242"/>
    </source>
</evidence>
<comment type="caution">
    <text evidence="4">The sequence shown here is derived from an EMBL/GenBank/DDBJ whole genome shotgun (WGS) entry which is preliminary data.</text>
</comment>
<protein>
    <submittedName>
        <fullName evidence="4">p-loop containing nucleoside triphosphate hydrolase protein</fullName>
    </submittedName>
</protein>
<dbReference type="PANTHER" id="PTHR46457">
    <property type="entry name" value="DNA REPAIR PROTEIN RAD51 HOMOLOG 4"/>
    <property type="match status" value="1"/>
</dbReference>
<dbReference type="GO" id="GO:0005524">
    <property type="term" value="F:ATP binding"/>
    <property type="evidence" value="ECO:0007669"/>
    <property type="project" value="InterPro"/>
</dbReference>
<dbReference type="GO" id="GO:0005815">
    <property type="term" value="C:microtubule organizing center"/>
    <property type="evidence" value="ECO:0007669"/>
    <property type="project" value="TreeGrafter"/>
</dbReference>
<dbReference type="GO" id="GO:0007131">
    <property type="term" value="P:reciprocal meiotic recombination"/>
    <property type="evidence" value="ECO:0007669"/>
    <property type="project" value="TreeGrafter"/>
</dbReference>
<dbReference type="GO" id="GO:0000724">
    <property type="term" value="P:double-strand break repair via homologous recombination"/>
    <property type="evidence" value="ECO:0007669"/>
    <property type="project" value="TreeGrafter"/>
</dbReference>
<dbReference type="GO" id="GO:0000723">
    <property type="term" value="P:telomere maintenance"/>
    <property type="evidence" value="ECO:0007669"/>
    <property type="project" value="TreeGrafter"/>
</dbReference>
<dbReference type="GO" id="GO:0003697">
    <property type="term" value="F:single-stranded DNA binding"/>
    <property type="evidence" value="ECO:0007669"/>
    <property type="project" value="TreeGrafter"/>
</dbReference>
<proteinExistence type="predicted"/>
<gene>
    <name evidence="4" type="ORF">BCR41DRAFT_98104</name>
</gene>
<dbReference type="GO" id="GO:0005657">
    <property type="term" value="C:replication fork"/>
    <property type="evidence" value="ECO:0007669"/>
    <property type="project" value="TreeGrafter"/>
</dbReference>
<dbReference type="PANTHER" id="PTHR46457:SF1">
    <property type="entry name" value="DNA REPAIR PROTEIN RAD51 HOMOLOG 4"/>
    <property type="match status" value="1"/>
</dbReference>
<accession>A0A1Y2GJM1</accession>
<dbReference type="Gene3D" id="3.40.50.300">
    <property type="entry name" value="P-loop containing nucleotide triphosphate hydrolases"/>
    <property type="match status" value="1"/>
</dbReference>
<keyword evidence="4" id="KW-0378">Hydrolase</keyword>
<keyword evidence="2" id="KW-0539">Nucleus</keyword>
<dbReference type="AlphaFoldDB" id="A0A1Y2GJM1"/>
<dbReference type="SUPFAM" id="SSF52540">
    <property type="entry name" value="P-loop containing nucleoside triphosphate hydrolases"/>
    <property type="match status" value="1"/>
</dbReference>
<dbReference type="STRING" id="64571.A0A1Y2GJM1"/>
<keyword evidence="5" id="KW-1185">Reference proteome</keyword>
<name>A0A1Y2GJM1_9FUNG</name>
<evidence type="ECO:0000256" key="1">
    <source>
        <dbReference type="ARBA" id="ARBA00004123"/>
    </source>
</evidence>
<dbReference type="GeneID" id="33572948"/>
<dbReference type="GO" id="GO:0033063">
    <property type="term" value="C:Rad51B-Rad51C-Rad51D-XRCC2 complex"/>
    <property type="evidence" value="ECO:0007669"/>
    <property type="project" value="TreeGrafter"/>
</dbReference>
<dbReference type="GO" id="GO:0042148">
    <property type="term" value="P:DNA strand invasion"/>
    <property type="evidence" value="ECO:0007669"/>
    <property type="project" value="TreeGrafter"/>
</dbReference>
<dbReference type="RefSeq" id="XP_021880278.1">
    <property type="nucleotide sequence ID" value="XM_022031107.1"/>
</dbReference>
<dbReference type="InterPro" id="IPR020588">
    <property type="entry name" value="RecA_ATP-bd"/>
</dbReference>
<dbReference type="InterPro" id="IPR027417">
    <property type="entry name" value="P-loop_NTPase"/>
</dbReference>
<dbReference type="PROSITE" id="PS50162">
    <property type="entry name" value="RECA_2"/>
    <property type="match status" value="1"/>
</dbReference>
<dbReference type="GO" id="GO:0140664">
    <property type="term" value="F:ATP-dependent DNA damage sensor activity"/>
    <property type="evidence" value="ECO:0007669"/>
    <property type="project" value="InterPro"/>
</dbReference>
<evidence type="ECO:0000259" key="3">
    <source>
        <dbReference type="PROSITE" id="PS50162"/>
    </source>
</evidence>
<comment type="subcellular location">
    <subcellularLocation>
        <location evidence="1">Nucleus</location>
    </subcellularLocation>
</comment>
<dbReference type="InterPro" id="IPR051988">
    <property type="entry name" value="HRR_RAD51_Paralog"/>
</dbReference>
<dbReference type="InParanoid" id="A0A1Y2GJM1"/>
<dbReference type="GO" id="GO:0000400">
    <property type="term" value="F:four-way junction DNA binding"/>
    <property type="evidence" value="ECO:0007669"/>
    <property type="project" value="TreeGrafter"/>
</dbReference>
<evidence type="ECO:0000313" key="4">
    <source>
        <dbReference type="EMBL" id="ORZ12929.1"/>
    </source>
</evidence>
<evidence type="ECO:0000313" key="5">
    <source>
        <dbReference type="Proteomes" id="UP000193648"/>
    </source>
</evidence>
<dbReference type="Proteomes" id="UP000193648">
    <property type="component" value="Unassembled WGS sequence"/>
</dbReference>
<sequence>MLPFNRVDELLGGQGWSTGEVSEICGISGSGKTQLCLSTMSTMLIQDRSSYAIWIDTLDGGFSGQRTSDIIQTQLSQQEDFDVPKEQALEILSRIHLCACQDIFDIINAIESIRKGLEQPTVASLSSIRLIVIDSMSEVLTKLMQNDNNTGYATMMHLSRELRRIAIDFNLTVLVG</sequence>
<dbReference type="OrthoDB" id="336321at2759"/>
<reference evidence="4 5" key="1">
    <citation type="submission" date="2016-07" db="EMBL/GenBank/DDBJ databases">
        <title>Pervasive Adenine N6-methylation of Active Genes in Fungi.</title>
        <authorList>
            <consortium name="DOE Joint Genome Institute"/>
            <person name="Mondo S.J."/>
            <person name="Dannebaum R.O."/>
            <person name="Kuo R.C."/>
            <person name="Labutti K."/>
            <person name="Haridas S."/>
            <person name="Kuo A."/>
            <person name="Salamov A."/>
            <person name="Ahrendt S.R."/>
            <person name="Lipzen A."/>
            <person name="Sullivan W."/>
            <person name="Andreopoulos W.B."/>
            <person name="Clum A."/>
            <person name="Lindquist E."/>
            <person name="Daum C."/>
            <person name="Ramamoorthy G.K."/>
            <person name="Gryganskyi A."/>
            <person name="Culley D."/>
            <person name="Magnuson J.K."/>
            <person name="James T.Y."/>
            <person name="O'Malley M.A."/>
            <person name="Stajich J.E."/>
            <person name="Spatafora J.W."/>
            <person name="Visel A."/>
            <person name="Grigoriev I.V."/>
        </authorList>
    </citation>
    <scope>NUCLEOTIDE SEQUENCE [LARGE SCALE GENOMIC DNA]</scope>
    <source>
        <strain evidence="4 5">NRRL 3116</strain>
    </source>
</reference>
<organism evidence="4 5">
    <name type="scientific">Lobosporangium transversale</name>
    <dbReference type="NCBI Taxonomy" id="64571"/>
    <lineage>
        <taxon>Eukaryota</taxon>
        <taxon>Fungi</taxon>
        <taxon>Fungi incertae sedis</taxon>
        <taxon>Mucoromycota</taxon>
        <taxon>Mortierellomycotina</taxon>
        <taxon>Mortierellomycetes</taxon>
        <taxon>Mortierellales</taxon>
        <taxon>Mortierellaceae</taxon>
        <taxon>Lobosporangium</taxon>
    </lineage>
</organism>
<feature type="domain" description="RecA family profile 1" evidence="3">
    <location>
        <begin position="1"/>
        <end position="176"/>
    </location>
</feature>
<dbReference type="EMBL" id="MCFF01000024">
    <property type="protein sequence ID" value="ORZ12929.1"/>
    <property type="molecule type" value="Genomic_DNA"/>
</dbReference>
<dbReference type="GO" id="GO:0016787">
    <property type="term" value="F:hydrolase activity"/>
    <property type="evidence" value="ECO:0007669"/>
    <property type="project" value="UniProtKB-KW"/>
</dbReference>